<feature type="binding site" evidence="6">
    <location>
        <position position="263"/>
    </location>
    <ligand>
        <name>S-adenosyl-L-methionine</name>
        <dbReference type="ChEBI" id="CHEBI:59789"/>
    </ligand>
</feature>
<evidence type="ECO:0000313" key="7">
    <source>
        <dbReference type="EMBL" id="SEN10749.1"/>
    </source>
</evidence>
<dbReference type="Proteomes" id="UP000199585">
    <property type="component" value="Unassembled WGS sequence"/>
</dbReference>
<dbReference type="EMBL" id="FOCI01000009">
    <property type="protein sequence ID" value="SEN10749.1"/>
    <property type="molecule type" value="Genomic_DNA"/>
</dbReference>
<sequence>MTLTIQGLTHLGAGRANDDTLIPRTLPGEVVALRDDGTAQILTPSADRVAPPCRHFRTCGGCALQHASDPFVAAWKQTVVERALHAHGLEPPFRPIHTSPPQARRRAKFSGRRTKKGAMVGFHARASDVLVAVPDCQLVTPTLRAAIPMLEALTVITASRKGEVALTVTGSRAGLDVLVQTEQRLTDPLRIEVAAFAQTHRLARLTWGDETVVTINPPVQVMGPATVLPPPGAFLQATQDGEDALRAAVIEIVGDAPRVADLFAGAGTFSLPLAVGAEVLAVEGDAAMIAALDKGWRATPGLRRVTGVARDLFRRPLEPDELAPFSAVVLDPPRAGAAAQVATLAGSRVDRIAMVSCNPVTFGRDVAALVAGGYRVDWVQVVDQFRWSPHVEMVASLTRA</sequence>
<dbReference type="Pfam" id="PF05958">
    <property type="entry name" value="tRNA_U5-meth_tr"/>
    <property type="match status" value="1"/>
</dbReference>
<dbReference type="Gene3D" id="2.40.50.140">
    <property type="entry name" value="Nucleic acid-binding proteins"/>
    <property type="match status" value="1"/>
</dbReference>
<evidence type="ECO:0000313" key="8">
    <source>
        <dbReference type="Proteomes" id="UP000199585"/>
    </source>
</evidence>
<dbReference type="CDD" id="cd02440">
    <property type="entry name" value="AdoMet_MTases"/>
    <property type="match status" value="1"/>
</dbReference>
<keyword evidence="1" id="KW-0004">4Fe-4S</keyword>
<dbReference type="STRING" id="245187.SAMN04488003_10967"/>
<dbReference type="GO" id="GO:0070475">
    <property type="term" value="P:rRNA base methylation"/>
    <property type="evidence" value="ECO:0007669"/>
    <property type="project" value="TreeGrafter"/>
</dbReference>
<keyword evidence="8" id="KW-1185">Reference proteome</keyword>
<dbReference type="GO" id="GO:0051539">
    <property type="term" value="F:4 iron, 4 sulfur cluster binding"/>
    <property type="evidence" value="ECO:0007669"/>
    <property type="project" value="UniProtKB-KW"/>
</dbReference>
<dbReference type="Gene3D" id="3.40.50.150">
    <property type="entry name" value="Vaccinia Virus protein VP39"/>
    <property type="match status" value="1"/>
</dbReference>
<feature type="binding site" evidence="6">
    <location>
        <position position="283"/>
    </location>
    <ligand>
        <name>S-adenosyl-L-methionine</name>
        <dbReference type="ChEBI" id="CHEBI:59789"/>
    </ligand>
</feature>
<feature type="active site" description="Nucleophile" evidence="6">
    <location>
        <position position="357"/>
    </location>
</feature>
<dbReference type="GO" id="GO:0070041">
    <property type="term" value="F:rRNA (uridine-C5-)-methyltransferase activity"/>
    <property type="evidence" value="ECO:0007669"/>
    <property type="project" value="TreeGrafter"/>
</dbReference>
<protein>
    <submittedName>
        <fullName evidence="7">23S rRNA m(5)U-1939 methyltransferase</fullName>
    </submittedName>
</protein>
<keyword evidence="2 6" id="KW-0489">Methyltransferase</keyword>
<gene>
    <name evidence="7" type="ORF">SAMN04488003_10967</name>
</gene>
<name>A0A1H8DU15_9RHOB</name>
<accession>A0A1H8DU15</accession>
<keyword evidence="1" id="KW-0408">Iron</keyword>
<dbReference type="PROSITE" id="PS51687">
    <property type="entry name" value="SAM_MT_RNA_M5U"/>
    <property type="match status" value="1"/>
</dbReference>
<evidence type="ECO:0000256" key="5">
    <source>
        <dbReference type="ARBA" id="ARBA00023014"/>
    </source>
</evidence>
<dbReference type="AlphaFoldDB" id="A0A1H8DU15"/>
<reference evidence="7 8" key="1">
    <citation type="submission" date="2016-10" db="EMBL/GenBank/DDBJ databases">
        <authorList>
            <person name="de Groot N.N."/>
        </authorList>
    </citation>
    <scope>NUCLEOTIDE SEQUENCE [LARGE SCALE GENOMIC DNA]</scope>
    <source>
        <strain evidence="7 8">DSM 16213</strain>
    </source>
</reference>
<evidence type="ECO:0000256" key="4">
    <source>
        <dbReference type="ARBA" id="ARBA00022691"/>
    </source>
</evidence>
<feature type="binding site" evidence="6">
    <location>
        <position position="236"/>
    </location>
    <ligand>
        <name>S-adenosyl-L-methionine</name>
        <dbReference type="ChEBI" id="CHEBI:59789"/>
    </ligand>
</feature>
<dbReference type="InterPro" id="IPR012340">
    <property type="entry name" value="NA-bd_OB-fold"/>
</dbReference>
<proteinExistence type="inferred from homology"/>
<dbReference type="Gene3D" id="2.40.50.1070">
    <property type="match status" value="1"/>
</dbReference>
<keyword evidence="5" id="KW-0411">Iron-sulfur</keyword>
<dbReference type="InterPro" id="IPR010280">
    <property type="entry name" value="U5_MeTrfase_fam"/>
</dbReference>
<dbReference type="InterPro" id="IPR029063">
    <property type="entry name" value="SAM-dependent_MTases_sf"/>
</dbReference>
<comment type="similarity">
    <text evidence="6">Belongs to the class I-like SAM-binding methyltransferase superfamily. RNA M5U methyltransferase family.</text>
</comment>
<dbReference type="PANTHER" id="PTHR11061">
    <property type="entry name" value="RNA M5U METHYLTRANSFERASE"/>
    <property type="match status" value="1"/>
</dbReference>
<dbReference type="SUPFAM" id="SSF53335">
    <property type="entry name" value="S-adenosyl-L-methionine-dependent methyltransferases"/>
    <property type="match status" value="1"/>
</dbReference>
<evidence type="ECO:0000256" key="6">
    <source>
        <dbReference type="PROSITE-ProRule" id="PRU01024"/>
    </source>
</evidence>
<keyword evidence="3 6" id="KW-0808">Transferase</keyword>
<dbReference type="OrthoDB" id="9804590at2"/>
<dbReference type="PANTHER" id="PTHR11061:SF49">
    <property type="entry name" value="23S RRNA (URACIL(1939)-C(5))-METHYLTRANSFERASE RLMD"/>
    <property type="match status" value="1"/>
</dbReference>
<keyword evidence="1" id="KW-0479">Metal-binding</keyword>
<organism evidence="7 8">
    <name type="scientific">Loktanella fryxellensis</name>
    <dbReference type="NCBI Taxonomy" id="245187"/>
    <lineage>
        <taxon>Bacteria</taxon>
        <taxon>Pseudomonadati</taxon>
        <taxon>Pseudomonadota</taxon>
        <taxon>Alphaproteobacteria</taxon>
        <taxon>Rhodobacterales</taxon>
        <taxon>Roseobacteraceae</taxon>
        <taxon>Loktanella</taxon>
    </lineage>
</organism>
<keyword evidence="4 6" id="KW-0949">S-adenosyl-L-methionine</keyword>
<evidence type="ECO:0000256" key="3">
    <source>
        <dbReference type="ARBA" id="ARBA00022679"/>
    </source>
</evidence>
<evidence type="ECO:0000256" key="2">
    <source>
        <dbReference type="ARBA" id="ARBA00022603"/>
    </source>
</evidence>
<feature type="binding site" evidence="6">
    <location>
        <position position="331"/>
    </location>
    <ligand>
        <name>S-adenosyl-L-methionine</name>
        <dbReference type="ChEBI" id="CHEBI:59789"/>
    </ligand>
</feature>
<evidence type="ECO:0000256" key="1">
    <source>
        <dbReference type="ARBA" id="ARBA00022485"/>
    </source>
</evidence>